<sequence length="120" mass="13022">MVSPSPKAEATARPAIPLRVRRVVVVGAPAAGVVVKPVMLVTVEVQDTQRRSVARTMRRTDKLQGLMDYYYDVVSLGDAGARGAGRFVFDGKRVRGEDTPEGLNMANGEKIDFFEDLLSG</sequence>
<proteinExistence type="predicted"/>
<dbReference type="EMBL" id="CP144747">
    <property type="protein sequence ID" value="WVZ66448.1"/>
    <property type="molecule type" value="Genomic_DNA"/>
</dbReference>
<accession>A0AAQ3WM19</accession>
<evidence type="ECO:0000313" key="2">
    <source>
        <dbReference type="Proteomes" id="UP001341281"/>
    </source>
</evidence>
<name>A0AAQ3WM19_PASNO</name>
<dbReference type="SUPFAM" id="SSF54236">
    <property type="entry name" value="Ubiquitin-like"/>
    <property type="match status" value="1"/>
</dbReference>
<dbReference type="AlphaFoldDB" id="A0AAQ3WM19"/>
<dbReference type="InterPro" id="IPR029071">
    <property type="entry name" value="Ubiquitin-like_domsf"/>
</dbReference>
<dbReference type="Gene3D" id="3.10.20.90">
    <property type="entry name" value="Phosphatidylinositol 3-kinase Catalytic Subunit, Chain A, domain 1"/>
    <property type="match status" value="1"/>
</dbReference>
<evidence type="ECO:0000313" key="1">
    <source>
        <dbReference type="EMBL" id="WVZ66448.1"/>
    </source>
</evidence>
<protein>
    <recommendedName>
        <fullName evidence="3">Ubiquitin-like domain-containing protein</fullName>
    </recommendedName>
</protein>
<organism evidence="1 2">
    <name type="scientific">Paspalum notatum var. saurae</name>
    <dbReference type="NCBI Taxonomy" id="547442"/>
    <lineage>
        <taxon>Eukaryota</taxon>
        <taxon>Viridiplantae</taxon>
        <taxon>Streptophyta</taxon>
        <taxon>Embryophyta</taxon>
        <taxon>Tracheophyta</taxon>
        <taxon>Spermatophyta</taxon>
        <taxon>Magnoliopsida</taxon>
        <taxon>Liliopsida</taxon>
        <taxon>Poales</taxon>
        <taxon>Poaceae</taxon>
        <taxon>PACMAD clade</taxon>
        <taxon>Panicoideae</taxon>
        <taxon>Andropogonodae</taxon>
        <taxon>Paspaleae</taxon>
        <taxon>Paspalinae</taxon>
        <taxon>Paspalum</taxon>
    </lineage>
</organism>
<dbReference type="Proteomes" id="UP001341281">
    <property type="component" value="Chromosome 03"/>
</dbReference>
<keyword evidence="2" id="KW-1185">Reference proteome</keyword>
<reference evidence="1 2" key="1">
    <citation type="submission" date="2024-02" db="EMBL/GenBank/DDBJ databases">
        <title>High-quality chromosome-scale genome assembly of Pensacola bahiagrass (Paspalum notatum Flugge var. saurae).</title>
        <authorList>
            <person name="Vega J.M."/>
            <person name="Podio M."/>
            <person name="Orjuela J."/>
            <person name="Siena L.A."/>
            <person name="Pessino S.C."/>
            <person name="Combes M.C."/>
            <person name="Mariac C."/>
            <person name="Albertini E."/>
            <person name="Pupilli F."/>
            <person name="Ortiz J.P.A."/>
            <person name="Leblanc O."/>
        </authorList>
    </citation>
    <scope>NUCLEOTIDE SEQUENCE [LARGE SCALE GENOMIC DNA]</scope>
    <source>
        <strain evidence="1">R1</strain>
        <tissue evidence="1">Leaf</tissue>
    </source>
</reference>
<dbReference type="CDD" id="cd01763">
    <property type="entry name" value="Ubl_SUMO_like"/>
    <property type="match status" value="1"/>
</dbReference>
<evidence type="ECO:0008006" key="3">
    <source>
        <dbReference type="Google" id="ProtNLM"/>
    </source>
</evidence>
<gene>
    <name evidence="1" type="ORF">U9M48_015661</name>
</gene>
<dbReference type="PANTHER" id="PTHR10562">
    <property type="entry name" value="SMALL UBIQUITIN-RELATED MODIFIER"/>
    <property type="match status" value="1"/>
</dbReference>